<feature type="region of interest" description="Disordered" evidence="1">
    <location>
        <begin position="1"/>
        <end position="20"/>
    </location>
</feature>
<dbReference type="AlphaFoldDB" id="A0AAV7RL39"/>
<keyword evidence="3" id="KW-1185">Reference proteome</keyword>
<comment type="caution">
    <text evidence="2">The sequence shown here is derived from an EMBL/GenBank/DDBJ whole genome shotgun (WGS) entry which is preliminary data.</text>
</comment>
<dbReference type="EMBL" id="JANPWB010000009">
    <property type="protein sequence ID" value="KAJ1151693.1"/>
    <property type="molecule type" value="Genomic_DNA"/>
</dbReference>
<evidence type="ECO:0000313" key="2">
    <source>
        <dbReference type="EMBL" id="KAJ1151693.1"/>
    </source>
</evidence>
<protein>
    <submittedName>
        <fullName evidence="2">Uncharacterized protein</fullName>
    </submittedName>
</protein>
<evidence type="ECO:0000313" key="3">
    <source>
        <dbReference type="Proteomes" id="UP001066276"/>
    </source>
</evidence>
<sequence length="76" mass="8450">MDLETGGIKTGTDAPQPAWYRQTPPAAVTVGFRCPLNTLQANRDTTKDAKLAHQAQLKPAPLTRDRTEGDYNLNRW</sequence>
<name>A0AAV7RL39_PLEWA</name>
<accession>A0AAV7RL39</accession>
<dbReference type="Proteomes" id="UP001066276">
    <property type="component" value="Chromosome 5"/>
</dbReference>
<organism evidence="2 3">
    <name type="scientific">Pleurodeles waltl</name>
    <name type="common">Iberian ribbed newt</name>
    <dbReference type="NCBI Taxonomy" id="8319"/>
    <lineage>
        <taxon>Eukaryota</taxon>
        <taxon>Metazoa</taxon>
        <taxon>Chordata</taxon>
        <taxon>Craniata</taxon>
        <taxon>Vertebrata</taxon>
        <taxon>Euteleostomi</taxon>
        <taxon>Amphibia</taxon>
        <taxon>Batrachia</taxon>
        <taxon>Caudata</taxon>
        <taxon>Salamandroidea</taxon>
        <taxon>Salamandridae</taxon>
        <taxon>Pleurodelinae</taxon>
        <taxon>Pleurodeles</taxon>
    </lineage>
</organism>
<proteinExistence type="predicted"/>
<gene>
    <name evidence="2" type="ORF">NDU88_004473</name>
</gene>
<reference evidence="2" key="1">
    <citation type="journal article" date="2022" name="bioRxiv">
        <title>Sequencing and chromosome-scale assembly of the giantPleurodeles waltlgenome.</title>
        <authorList>
            <person name="Brown T."/>
            <person name="Elewa A."/>
            <person name="Iarovenko S."/>
            <person name="Subramanian E."/>
            <person name="Araus A.J."/>
            <person name="Petzold A."/>
            <person name="Susuki M."/>
            <person name="Suzuki K.-i.T."/>
            <person name="Hayashi T."/>
            <person name="Toyoda A."/>
            <person name="Oliveira C."/>
            <person name="Osipova E."/>
            <person name="Leigh N.D."/>
            <person name="Simon A."/>
            <person name="Yun M.H."/>
        </authorList>
    </citation>
    <scope>NUCLEOTIDE SEQUENCE</scope>
    <source>
        <strain evidence="2">20211129_DDA</strain>
        <tissue evidence="2">Liver</tissue>
    </source>
</reference>
<evidence type="ECO:0000256" key="1">
    <source>
        <dbReference type="SAM" id="MobiDB-lite"/>
    </source>
</evidence>